<gene>
    <name evidence="2" type="ORF">SCUD_LOCUS6443</name>
</gene>
<sequence>MIFQPDTCATVIRRSGLRSVGSIMKCLTWPGNSVRSPCNIPRESTRMSDESGENIVDALDQEWNSGQETPNEFDPGSPEKDSENVNIITK</sequence>
<reference evidence="2 3" key="2">
    <citation type="submission" date="2018-11" db="EMBL/GenBank/DDBJ databases">
        <authorList>
            <consortium name="Pathogen Informatics"/>
        </authorList>
    </citation>
    <scope>NUCLEOTIDE SEQUENCE [LARGE SCALE GENOMIC DNA]</scope>
    <source>
        <strain evidence="2">Dakar</strain>
        <strain evidence="3">Dakar, Senegal</strain>
    </source>
</reference>
<protein>
    <submittedName>
        <fullName evidence="4">Interleukin-4 inducing immunoglobulin-binding domain-containing protein</fullName>
    </submittedName>
</protein>
<evidence type="ECO:0000313" key="4">
    <source>
        <dbReference type="WBParaSite" id="SCUD_0000644101-mRNA-1"/>
    </source>
</evidence>
<dbReference type="AlphaFoldDB" id="A0A183JUP8"/>
<dbReference type="Proteomes" id="UP000279833">
    <property type="component" value="Unassembled WGS sequence"/>
</dbReference>
<keyword evidence="3" id="KW-1185">Reference proteome</keyword>
<dbReference type="WBParaSite" id="SCUD_0000644101-mRNA-1">
    <property type="protein sequence ID" value="SCUD_0000644101-mRNA-1"/>
    <property type="gene ID" value="SCUD_0000644101"/>
</dbReference>
<evidence type="ECO:0000313" key="3">
    <source>
        <dbReference type="Proteomes" id="UP000279833"/>
    </source>
</evidence>
<accession>A0A183JUP8</accession>
<dbReference type="EMBL" id="UZAK01014318">
    <property type="protein sequence ID" value="VDP04081.1"/>
    <property type="molecule type" value="Genomic_DNA"/>
</dbReference>
<organism evidence="4">
    <name type="scientific">Schistosoma curassoni</name>
    <dbReference type="NCBI Taxonomy" id="6186"/>
    <lineage>
        <taxon>Eukaryota</taxon>
        <taxon>Metazoa</taxon>
        <taxon>Spiralia</taxon>
        <taxon>Lophotrochozoa</taxon>
        <taxon>Platyhelminthes</taxon>
        <taxon>Trematoda</taxon>
        <taxon>Digenea</taxon>
        <taxon>Strigeidida</taxon>
        <taxon>Schistosomatoidea</taxon>
        <taxon>Schistosomatidae</taxon>
        <taxon>Schistosoma</taxon>
    </lineage>
</organism>
<evidence type="ECO:0000313" key="2">
    <source>
        <dbReference type="EMBL" id="VDP04081.1"/>
    </source>
</evidence>
<feature type="region of interest" description="Disordered" evidence="1">
    <location>
        <begin position="61"/>
        <end position="90"/>
    </location>
</feature>
<dbReference type="Gene3D" id="2.60.20.10">
    <property type="entry name" value="Crystallins"/>
    <property type="match status" value="1"/>
</dbReference>
<proteinExistence type="predicted"/>
<evidence type="ECO:0000256" key="1">
    <source>
        <dbReference type="SAM" id="MobiDB-lite"/>
    </source>
</evidence>
<name>A0A183JUP8_9TREM</name>
<reference evidence="4" key="1">
    <citation type="submission" date="2016-06" db="UniProtKB">
        <authorList>
            <consortium name="WormBaseParasite"/>
        </authorList>
    </citation>
    <scope>IDENTIFICATION</scope>
</reference>